<proteinExistence type="predicted"/>
<evidence type="ECO:0000313" key="3">
    <source>
        <dbReference type="Proteomes" id="UP000214646"/>
    </source>
</evidence>
<evidence type="ECO:0000313" key="2">
    <source>
        <dbReference type="EMBL" id="OWK42148.1"/>
    </source>
</evidence>
<gene>
    <name evidence="2" type="ORF">FRUB_04226</name>
</gene>
<organism evidence="2 3">
    <name type="scientific">Fimbriiglobus ruber</name>
    <dbReference type="NCBI Taxonomy" id="1908690"/>
    <lineage>
        <taxon>Bacteria</taxon>
        <taxon>Pseudomonadati</taxon>
        <taxon>Planctomycetota</taxon>
        <taxon>Planctomycetia</taxon>
        <taxon>Gemmatales</taxon>
        <taxon>Gemmataceae</taxon>
        <taxon>Fimbriiglobus</taxon>
    </lineage>
</organism>
<name>A0A225DUD9_9BACT</name>
<dbReference type="EMBL" id="NIDE01000005">
    <property type="protein sequence ID" value="OWK42148.1"/>
    <property type="molecule type" value="Genomic_DNA"/>
</dbReference>
<dbReference type="AlphaFoldDB" id="A0A225DUD9"/>
<keyword evidence="3" id="KW-1185">Reference proteome</keyword>
<feature type="region of interest" description="Disordered" evidence="1">
    <location>
        <begin position="1"/>
        <end position="27"/>
    </location>
</feature>
<comment type="caution">
    <text evidence="2">The sequence shown here is derived from an EMBL/GenBank/DDBJ whole genome shotgun (WGS) entry which is preliminary data.</text>
</comment>
<protein>
    <submittedName>
        <fullName evidence="2">Uncharacterized protein</fullName>
    </submittedName>
</protein>
<accession>A0A225DUD9</accession>
<evidence type="ECO:0000256" key="1">
    <source>
        <dbReference type="SAM" id="MobiDB-lite"/>
    </source>
</evidence>
<sequence length="44" mass="4511">MDGNKGEFSVDVDGRPVNGKNGDTFRSPSEMAAEIRGAEVAAAG</sequence>
<reference evidence="3" key="1">
    <citation type="submission" date="2017-06" db="EMBL/GenBank/DDBJ databases">
        <title>Genome analysis of Fimbriiglobus ruber SP5, the first member of the order Planctomycetales with confirmed chitinolytic capability.</title>
        <authorList>
            <person name="Ravin N.V."/>
            <person name="Rakitin A.L."/>
            <person name="Ivanova A.A."/>
            <person name="Beletsky A.V."/>
            <person name="Kulichevskaya I.S."/>
            <person name="Mardanov A.V."/>
            <person name="Dedysh S.N."/>
        </authorList>
    </citation>
    <scope>NUCLEOTIDE SEQUENCE [LARGE SCALE GENOMIC DNA]</scope>
    <source>
        <strain evidence="3">SP5</strain>
    </source>
</reference>
<dbReference type="Proteomes" id="UP000214646">
    <property type="component" value="Unassembled WGS sequence"/>
</dbReference>